<protein>
    <submittedName>
        <fullName evidence="2">Peptidase</fullName>
    </submittedName>
</protein>
<keyword evidence="1" id="KW-0472">Membrane</keyword>
<name>A0A419S753_9SPHI</name>
<sequence length="427" mass="48668">MTFRKINNWLHLWLGLISGIIVLIVCVTGCIWVFNDEITALLNPKTRIEKQDKQVLMPSQLGAIAQKQYPGQKLSYVTYQQGRTAHIAVGARRGGSSLEVNPYTGEVVSTKDVKKGDFDFFRFILNGHRFLWMPYSIGRPIVNYGTLVFVVMLITGLIWWYPKKWNKKTREKSFKIKWNGSFKRVNLDLHNVLGFYSLLFCLAIALTGMVYGIQWYSKGLYWVTSGGQSLGEYGNLRSDSLQANKHYTPEQAIDKAFMLAMKENPSSEGFYYTFPDTSDAKSTIYISVYPSAGQFYNSQIYQFDQHTLERLKGDSPVYDISYQEAGFGSKLRKMNYDIHVGSILGFPGKVLAFLVTLIGASLPVTGFIIWWNRKFGKKKTAKKRNDDYLGNGNRIQIKEVKKFVPKKAEKKTAEEVPVLMQTSTNIS</sequence>
<feature type="transmembrane region" description="Helical" evidence="1">
    <location>
        <begin position="12"/>
        <end position="34"/>
    </location>
</feature>
<dbReference type="InterPro" id="IPR005625">
    <property type="entry name" value="PepSY-ass_TM"/>
</dbReference>
<gene>
    <name evidence="2" type="ORF">BCY91_02745</name>
</gene>
<reference evidence="2 3" key="1">
    <citation type="submission" date="2016-07" db="EMBL/GenBank/DDBJ databases">
        <title>Genome of Pelobium manganitolerans.</title>
        <authorList>
            <person name="Wu S."/>
            <person name="Wang G."/>
        </authorList>
    </citation>
    <scope>NUCLEOTIDE SEQUENCE [LARGE SCALE GENOMIC DNA]</scope>
    <source>
        <strain evidence="2 3">YS-25</strain>
    </source>
</reference>
<feature type="transmembrane region" description="Helical" evidence="1">
    <location>
        <begin position="193"/>
        <end position="213"/>
    </location>
</feature>
<evidence type="ECO:0000313" key="2">
    <source>
        <dbReference type="EMBL" id="RKD17083.1"/>
    </source>
</evidence>
<evidence type="ECO:0000256" key="1">
    <source>
        <dbReference type="SAM" id="Phobius"/>
    </source>
</evidence>
<dbReference type="AlphaFoldDB" id="A0A419S753"/>
<dbReference type="Proteomes" id="UP000283433">
    <property type="component" value="Unassembled WGS sequence"/>
</dbReference>
<proteinExistence type="predicted"/>
<keyword evidence="1" id="KW-1133">Transmembrane helix</keyword>
<dbReference type="OrthoDB" id="111691at2"/>
<dbReference type="EMBL" id="MBTA01000012">
    <property type="protein sequence ID" value="RKD17083.1"/>
    <property type="molecule type" value="Genomic_DNA"/>
</dbReference>
<evidence type="ECO:0000313" key="3">
    <source>
        <dbReference type="Proteomes" id="UP000283433"/>
    </source>
</evidence>
<comment type="caution">
    <text evidence="2">The sequence shown here is derived from an EMBL/GenBank/DDBJ whole genome shotgun (WGS) entry which is preliminary data.</text>
</comment>
<dbReference type="Pfam" id="PF03929">
    <property type="entry name" value="PepSY_TM"/>
    <property type="match status" value="1"/>
</dbReference>
<dbReference type="PANTHER" id="PTHR34219">
    <property type="entry name" value="IRON-REGULATED INNER MEMBRANE PROTEIN-RELATED"/>
    <property type="match status" value="1"/>
</dbReference>
<dbReference type="PANTHER" id="PTHR34219:SF3">
    <property type="entry name" value="BLL7967 PROTEIN"/>
    <property type="match status" value="1"/>
</dbReference>
<organism evidence="2 3">
    <name type="scientific">Pelobium manganitolerans</name>
    <dbReference type="NCBI Taxonomy" id="1842495"/>
    <lineage>
        <taxon>Bacteria</taxon>
        <taxon>Pseudomonadati</taxon>
        <taxon>Bacteroidota</taxon>
        <taxon>Sphingobacteriia</taxon>
        <taxon>Sphingobacteriales</taxon>
        <taxon>Sphingobacteriaceae</taxon>
        <taxon>Pelobium</taxon>
    </lineage>
</organism>
<keyword evidence="3" id="KW-1185">Reference proteome</keyword>
<feature type="transmembrane region" description="Helical" evidence="1">
    <location>
        <begin position="141"/>
        <end position="161"/>
    </location>
</feature>
<keyword evidence="1" id="KW-0812">Transmembrane</keyword>
<dbReference type="RefSeq" id="WP_120181278.1">
    <property type="nucleotide sequence ID" value="NZ_MBTA01000012.1"/>
</dbReference>
<accession>A0A419S753</accession>
<feature type="transmembrane region" description="Helical" evidence="1">
    <location>
        <begin position="350"/>
        <end position="371"/>
    </location>
</feature>